<feature type="transmembrane region" description="Helical" evidence="5">
    <location>
        <begin position="382"/>
        <end position="403"/>
    </location>
</feature>
<evidence type="ECO:0008006" key="10">
    <source>
        <dbReference type="Google" id="ProtNLM"/>
    </source>
</evidence>
<accession>A0A803LNQ8</accession>
<dbReference type="Pfam" id="PF23262">
    <property type="entry name" value="NFD4_C"/>
    <property type="match status" value="1"/>
</dbReference>
<evidence type="ECO:0000256" key="4">
    <source>
        <dbReference type="ARBA" id="ARBA00023136"/>
    </source>
</evidence>
<comment type="subcellular location">
    <subcellularLocation>
        <location evidence="1">Membrane</location>
        <topology evidence="1">Multi-pass membrane protein</topology>
    </subcellularLocation>
</comment>
<dbReference type="PANTHER" id="PTHR21576">
    <property type="entry name" value="UNCHARACTERIZED NODULIN-LIKE PROTEIN"/>
    <property type="match status" value="1"/>
</dbReference>
<evidence type="ECO:0000313" key="9">
    <source>
        <dbReference type="Proteomes" id="UP000596660"/>
    </source>
</evidence>
<organism evidence="8 9">
    <name type="scientific">Chenopodium quinoa</name>
    <name type="common">Quinoa</name>
    <dbReference type="NCBI Taxonomy" id="63459"/>
    <lineage>
        <taxon>Eukaryota</taxon>
        <taxon>Viridiplantae</taxon>
        <taxon>Streptophyta</taxon>
        <taxon>Embryophyta</taxon>
        <taxon>Tracheophyta</taxon>
        <taxon>Spermatophyta</taxon>
        <taxon>Magnoliopsida</taxon>
        <taxon>eudicotyledons</taxon>
        <taxon>Gunneridae</taxon>
        <taxon>Pentapetalae</taxon>
        <taxon>Caryophyllales</taxon>
        <taxon>Chenopodiaceae</taxon>
        <taxon>Chenopodioideae</taxon>
        <taxon>Atripliceae</taxon>
        <taxon>Chenopodium</taxon>
    </lineage>
</organism>
<evidence type="ECO:0000256" key="5">
    <source>
        <dbReference type="SAM" id="Phobius"/>
    </source>
</evidence>
<feature type="transmembrane region" description="Helical" evidence="5">
    <location>
        <begin position="109"/>
        <end position="131"/>
    </location>
</feature>
<dbReference type="Gene3D" id="1.20.1250.20">
    <property type="entry name" value="MFS general substrate transporter like domains"/>
    <property type="match status" value="2"/>
</dbReference>
<dbReference type="GO" id="GO:0016020">
    <property type="term" value="C:membrane"/>
    <property type="evidence" value="ECO:0007669"/>
    <property type="project" value="UniProtKB-SubCell"/>
</dbReference>
<keyword evidence="3 5" id="KW-1133">Transmembrane helix</keyword>
<feature type="transmembrane region" description="Helical" evidence="5">
    <location>
        <begin position="473"/>
        <end position="498"/>
    </location>
</feature>
<keyword evidence="9" id="KW-1185">Reference proteome</keyword>
<name>A0A803LNQ8_CHEQI</name>
<reference evidence="8" key="2">
    <citation type="submission" date="2021-03" db="UniProtKB">
        <authorList>
            <consortium name="EnsemblPlants"/>
        </authorList>
    </citation>
    <scope>IDENTIFICATION</scope>
</reference>
<dbReference type="PANTHER" id="PTHR21576:SF97">
    <property type="entry name" value="MAJOR FACILITATOR SUPERFAMILY PROTEIN"/>
    <property type="match status" value="1"/>
</dbReference>
<feature type="transmembrane region" description="Helical" evidence="5">
    <location>
        <begin position="174"/>
        <end position="193"/>
    </location>
</feature>
<proteinExistence type="predicted"/>
<reference evidence="8" key="1">
    <citation type="journal article" date="2017" name="Nature">
        <title>The genome of Chenopodium quinoa.</title>
        <authorList>
            <person name="Jarvis D.E."/>
            <person name="Ho Y.S."/>
            <person name="Lightfoot D.J."/>
            <person name="Schmoeckel S.M."/>
            <person name="Li B."/>
            <person name="Borm T.J.A."/>
            <person name="Ohyanagi H."/>
            <person name="Mineta K."/>
            <person name="Michell C.T."/>
            <person name="Saber N."/>
            <person name="Kharbatia N.M."/>
            <person name="Rupper R.R."/>
            <person name="Sharp A.R."/>
            <person name="Dally N."/>
            <person name="Boughton B.A."/>
            <person name="Woo Y.H."/>
            <person name="Gao G."/>
            <person name="Schijlen E.G.W.M."/>
            <person name="Guo X."/>
            <person name="Momin A.A."/>
            <person name="Negrao S."/>
            <person name="Al-Babili S."/>
            <person name="Gehring C."/>
            <person name="Roessner U."/>
            <person name="Jung C."/>
            <person name="Murphy K."/>
            <person name="Arold S.T."/>
            <person name="Gojobori T."/>
            <person name="van der Linden C.G."/>
            <person name="van Loo E.N."/>
            <person name="Jellen E.N."/>
            <person name="Maughan P.J."/>
            <person name="Tester M."/>
        </authorList>
    </citation>
    <scope>NUCLEOTIDE SEQUENCE [LARGE SCALE GENOMIC DNA]</scope>
    <source>
        <strain evidence="8">cv. PI 614886</strain>
    </source>
</reference>
<protein>
    <recommendedName>
        <fullName evidence="10">Nodulin-like domain-containing protein</fullName>
    </recommendedName>
</protein>
<dbReference type="CDD" id="cd17354">
    <property type="entry name" value="MFS_Mch1p_like"/>
    <property type="match status" value="1"/>
</dbReference>
<feature type="domain" description="Nodulin-like" evidence="6">
    <location>
        <begin position="13"/>
        <end position="260"/>
    </location>
</feature>
<dbReference type="Gramene" id="AUR62016587-RA">
    <property type="protein sequence ID" value="AUR62016587-RA:cds"/>
    <property type="gene ID" value="AUR62016587"/>
</dbReference>
<evidence type="ECO:0000256" key="3">
    <source>
        <dbReference type="ARBA" id="ARBA00022989"/>
    </source>
</evidence>
<dbReference type="AlphaFoldDB" id="A0A803LNQ8"/>
<evidence type="ECO:0000313" key="8">
    <source>
        <dbReference type="EnsemblPlants" id="AUR62016587-RA:cds"/>
    </source>
</evidence>
<feature type="transmembrane region" description="Helical" evidence="5">
    <location>
        <begin position="78"/>
        <end position="97"/>
    </location>
</feature>
<keyword evidence="4 5" id="KW-0472">Membrane</keyword>
<dbReference type="InterPro" id="IPR010658">
    <property type="entry name" value="Nodulin-like"/>
</dbReference>
<feature type="domain" description="NFD4 C-terminal" evidence="7">
    <location>
        <begin position="342"/>
        <end position="545"/>
    </location>
</feature>
<dbReference type="InterPro" id="IPR056555">
    <property type="entry name" value="NFD4_C"/>
</dbReference>
<evidence type="ECO:0000256" key="1">
    <source>
        <dbReference type="ARBA" id="ARBA00004141"/>
    </source>
</evidence>
<feature type="transmembrane region" description="Helical" evidence="5">
    <location>
        <begin position="518"/>
        <end position="539"/>
    </location>
</feature>
<dbReference type="EnsemblPlants" id="AUR62016587-RA">
    <property type="protein sequence ID" value="AUR62016587-RA:cds"/>
    <property type="gene ID" value="AUR62016587"/>
</dbReference>
<sequence length="613" mass="66886">MPEIALKSGTRPPWIGLAAAVWVEFSAGNSYNFPLFSPSLKSVLGFTQQQITILGVANDIGESVGILPGIACNKFPPWVVLSFGALGCFLGYGVLWLAVSQTVSNLPFWLLWLAMVIGANSSAFFGTAVLVTNMRNFPMSRGTVAGLLKGYVGLSAAIYTEIYDMVLKKSDTSLLLFLTFGIPIICFTLMYFIRPCTPASGEDTSEKSHFLFTQGASIFLGIYLLTTTIIADKLSVRRAVCYAFIVVMVILMMAPLAIPIKMTLFPSKKRLTGPVDSSDKLVSDTDESIQTEPLLVKSSSEFGSFREGEDASDLDILLAVGEGAVKQKRRPRRGDDFTFREVLIKADFWLLWVVYFLGVGTGVTVLNNLAQIGYAQEEHDTTILLSLFSICNFVGRLGGGAVSEYFVRLHLIPRTVWMTVTQLIMVVAFLFYAYALTGTLLVATASLGICYGVQTAIMIPTASELFGLKHFGVIYNFIQFGNPIGALLFSGMLAGHVYDAEANKQGLSICIGASCFKLTFFVLAGLCGLGSLLSVILTLRIRPVYQMLYAGDQFYRESNPVAFCKIRFLPAAFEMVVLYDIIKGHSARSELLRVVKAGSRPSFTPFEGLEVGP</sequence>
<feature type="transmembrane region" description="Helical" evidence="5">
    <location>
        <begin position="242"/>
        <end position="260"/>
    </location>
</feature>
<feature type="transmembrane region" description="Helical" evidence="5">
    <location>
        <begin position="209"/>
        <end position="230"/>
    </location>
</feature>
<dbReference type="OMA" id="MSIFEVW"/>
<dbReference type="Proteomes" id="UP000596660">
    <property type="component" value="Unplaced"/>
</dbReference>
<feature type="transmembrane region" description="Helical" evidence="5">
    <location>
        <begin position="415"/>
        <end position="434"/>
    </location>
</feature>
<keyword evidence="2 5" id="KW-0812">Transmembrane</keyword>
<evidence type="ECO:0000256" key="2">
    <source>
        <dbReference type="ARBA" id="ARBA00022692"/>
    </source>
</evidence>
<feature type="transmembrane region" description="Helical" evidence="5">
    <location>
        <begin position="440"/>
        <end position="461"/>
    </location>
</feature>
<evidence type="ECO:0000259" key="7">
    <source>
        <dbReference type="Pfam" id="PF23262"/>
    </source>
</evidence>
<dbReference type="InterPro" id="IPR036259">
    <property type="entry name" value="MFS_trans_sf"/>
</dbReference>
<feature type="transmembrane region" description="Helical" evidence="5">
    <location>
        <begin position="349"/>
        <end position="370"/>
    </location>
</feature>
<dbReference type="Pfam" id="PF06813">
    <property type="entry name" value="Nodulin-like"/>
    <property type="match status" value="1"/>
</dbReference>
<evidence type="ECO:0000259" key="6">
    <source>
        <dbReference type="Pfam" id="PF06813"/>
    </source>
</evidence>
<dbReference type="SUPFAM" id="SSF103473">
    <property type="entry name" value="MFS general substrate transporter"/>
    <property type="match status" value="2"/>
</dbReference>